<dbReference type="Gene3D" id="1.25.40.770">
    <property type="entry name" value="TAF6, C-terminal HEAT repeat domain"/>
    <property type="match status" value="1"/>
</dbReference>
<keyword evidence="3" id="KW-0805">Transcription regulation</keyword>
<evidence type="ECO:0000256" key="3">
    <source>
        <dbReference type="ARBA" id="ARBA00023015"/>
    </source>
</evidence>
<sequence>MSDPSVAAVNAAANALGIQFARPDVAQGLAQDAEFRISQLIQPIVLLKQITNSKRLTCEHINSVLPYFQQNILLGYSERDDYDIQQITAPDKSIIYFAEDTKVPLQNITQEVQKEPQRASHFKFQWKMVNGAKFDEAAMKNSFNTDKVGMIAPITNIFANQFAQNTDFSTKAENTKLSLPEDLIDYFNDATDILSSENFDTLEFVYPKLQTDIGTAPLLPFFLKYFYAEIAEYLDNSSRMIPVARATLALVSNTYLPISLYVHSFLKIAFTLSQTVVVTNNLINDECIRQTAGDIIIALIKRASSEYPGIRTEIFNQLVGVSFNPETNYPALYGALYTLLNLDDDAFRTVIPHAKVIAERCIEDNSNSYADATHRMIKNTIKSFMNNHTAIDKKFAEVLKNFP</sequence>
<dbReference type="Pfam" id="PF07571">
    <property type="entry name" value="TAF6_C"/>
    <property type="match status" value="1"/>
</dbReference>
<evidence type="ECO:0000313" key="8">
    <source>
        <dbReference type="Proteomes" id="UP000001542"/>
    </source>
</evidence>
<keyword evidence="4" id="KW-0804">Transcription</keyword>
<dbReference type="InterPro" id="IPR009072">
    <property type="entry name" value="Histone-fold"/>
</dbReference>
<evidence type="ECO:0000256" key="4">
    <source>
        <dbReference type="ARBA" id="ARBA00023163"/>
    </source>
</evidence>
<reference evidence="7" key="2">
    <citation type="journal article" date="2007" name="Science">
        <title>Draft genome sequence of the sexually transmitted pathogen Trichomonas vaginalis.</title>
        <authorList>
            <person name="Carlton J.M."/>
            <person name="Hirt R.P."/>
            <person name="Silva J.C."/>
            <person name="Delcher A.L."/>
            <person name="Schatz M."/>
            <person name="Zhao Q."/>
            <person name="Wortman J.R."/>
            <person name="Bidwell S.L."/>
            <person name="Alsmark U.C.M."/>
            <person name="Besteiro S."/>
            <person name="Sicheritz-Ponten T."/>
            <person name="Noel C.J."/>
            <person name="Dacks J.B."/>
            <person name="Foster P.G."/>
            <person name="Simillion C."/>
            <person name="Van de Peer Y."/>
            <person name="Miranda-Saavedra D."/>
            <person name="Barton G.J."/>
            <person name="Westrop G.D."/>
            <person name="Mueller S."/>
            <person name="Dessi D."/>
            <person name="Fiori P.L."/>
            <person name="Ren Q."/>
            <person name="Paulsen I."/>
            <person name="Zhang H."/>
            <person name="Bastida-Corcuera F.D."/>
            <person name="Simoes-Barbosa A."/>
            <person name="Brown M.T."/>
            <person name="Hayes R.D."/>
            <person name="Mukherjee M."/>
            <person name="Okumura C.Y."/>
            <person name="Schneider R."/>
            <person name="Smith A.J."/>
            <person name="Vanacova S."/>
            <person name="Villalvazo M."/>
            <person name="Haas B.J."/>
            <person name="Pertea M."/>
            <person name="Feldblyum T.V."/>
            <person name="Utterback T.R."/>
            <person name="Shu C.L."/>
            <person name="Osoegawa K."/>
            <person name="de Jong P.J."/>
            <person name="Hrdy I."/>
            <person name="Horvathova L."/>
            <person name="Zubacova Z."/>
            <person name="Dolezal P."/>
            <person name="Malik S.B."/>
            <person name="Logsdon J.M. Jr."/>
            <person name="Henze K."/>
            <person name="Gupta A."/>
            <person name="Wang C.C."/>
            <person name="Dunne R.L."/>
            <person name="Upcroft J.A."/>
            <person name="Upcroft P."/>
            <person name="White O."/>
            <person name="Salzberg S.L."/>
            <person name="Tang P."/>
            <person name="Chiu C.-H."/>
            <person name="Lee Y.-S."/>
            <person name="Embley T.M."/>
            <person name="Coombs G.H."/>
            <person name="Mottram J.C."/>
            <person name="Tachezy J."/>
            <person name="Fraser-Liggett C.M."/>
            <person name="Johnson P.J."/>
        </authorList>
    </citation>
    <scope>NUCLEOTIDE SEQUENCE [LARGE SCALE GENOMIC DNA]</scope>
    <source>
        <strain evidence="7">G3</strain>
    </source>
</reference>
<dbReference type="InterPro" id="IPR046344">
    <property type="entry name" value="TAF6_C_sf"/>
</dbReference>
<protein>
    <recommendedName>
        <fullName evidence="6">TAF6 C-terminal HEAT repeat domain-containing protein</fullName>
    </recommendedName>
</protein>
<evidence type="ECO:0000256" key="1">
    <source>
        <dbReference type="ARBA" id="ARBA00004123"/>
    </source>
</evidence>
<dbReference type="Proteomes" id="UP000001542">
    <property type="component" value="Unassembled WGS sequence"/>
</dbReference>
<evidence type="ECO:0000313" key="7">
    <source>
        <dbReference type="EMBL" id="EAY13138.1"/>
    </source>
</evidence>
<evidence type="ECO:0000256" key="5">
    <source>
        <dbReference type="ARBA" id="ARBA00023242"/>
    </source>
</evidence>
<dbReference type="FunFam" id="1.25.40.770:FF:000008">
    <property type="entry name" value="Uncharacterized protein"/>
    <property type="match status" value="1"/>
</dbReference>
<dbReference type="Gene3D" id="1.10.20.10">
    <property type="entry name" value="Histone, subunit A"/>
    <property type="match status" value="1"/>
</dbReference>
<proteinExistence type="inferred from homology"/>
<dbReference type="VEuPathDB" id="TrichDB:TVAGG3_0305690"/>
<dbReference type="InParanoid" id="A2E2G3"/>
<name>A2E2G3_TRIV3</name>
<dbReference type="eggNOG" id="KOG2549">
    <property type="taxonomic scope" value="Eukaryota"/>
</dbReference>
<dbReference type="AlphaFoldDB" id="A2E2G3"/>
<gene>
    <name evidence="7" type="ORF">TVAG_444210</name>
</gene>
<dbReference type="GO" id="GO:0003713">
    <property type="term" value="F:transcription coactivator activity"/>
    <property type="evidence" value="ECO:0000318"/>
    <property type="project" value="GO_Central"/>
</dbReference>
<dbReference type="CDD" id="cd22917">
    <property type="entry name" value="HFD_TAF6-like"/>
    <property type="match status" value="1"/>
</dbReference>
<dbReference type="CDD" id="cd08050">
    <property type="entry name" value="TAF6C"/>
    <property type="match status" value="1"/>
</dbReference>
<feature type="domain" description="TAF6 C-terminal HEAT repeat" evidence="6">
    <location>
        <begin position="176"/>
        <end position="354"/>
    </location>
</feature>
<dbReference type="PANTHER" id="PTHR10221">
    <property type="entry name" value="TRANSCRIPTION INITIATION FACTOR TFIID SUBUNIT 6"/>
    <property type="match status" value="1"/>
</dbReference>
<dbReference type="GO" id="GO:0016251">
    <property type="term" value="F:RNA polymerase II general transcription initiation factor activity"/>
    <property type="evidence" value="ECO:0007669"/>
    <property type="project" value="InterPro"/>
</dbReference>
<accession>A2E2G3</accession>
<dbReference type="GO" id="GO:0000124">
    <property type="term" value="C:SAGA complex"/>
    <property type="evidence" value="ECO:0007669"/>
    <property type="project" value="InterPro"/>
</dbReference>
<dbReference type="GO" id="GO:0046982">
    <property type="term" value="F:protein heterodimerization activity"/>
    <property type="evidence" value="ECO:0007669"/>
    <property type="project" value="InterPro"/>
</dbReference>
<dbReference type="GO" id="GO:0005669">
    <property type="term" value="C:transcription factor TFIID complex"/>
    <property type="evidence" value="ECO:0000318"/>
    <property type="project" value="GO_Central"/>
</dbReference>
<comment type="subcellular location">
    <subcellularLocation>
        <location evidence="1">Nucleus</location>
    </subcellularLocation>
</comment>
<dbReference type="PANTHER" id="PTHR10221:SF9">
    <property type="entry name" value="TRANSCRIPTION INITIATION FACTOR TFIID SUBUNIT 6"/>
    <property type="match status" value="1"/>
</dbReference>
<dbReference type="RefSeq" id="XP_001325361.1">
    <property type="nucleotide sequence ID" value="XM_001325326.1"/>
</dbReference>
<dbReference type="OrthoDB" id="361039at2759"/>
<keyword evidence="8" id="KW-1185">Reference proteome</keyword>
<keyword evidence="5" id="KW-0539">Nucleus</keyword>
<dbReference type="STRING" id="5722.A2E2G3"/>
<dbReference type="GO" id="GO:0046695">
    <property type="term" value="C:SLIK (SAGA-like) complex"/>
    <property type="evidence" value="ECO:0007669"/>
    <property type="project" value="InterPro"/>
</dbReference>
<comment type="similarity">
    <text evidence="2">Belongs to the TAF6 family.</text>
</comment>
<dbReference type="InterPro" id="IPR037796">
    <property type="entry name" value="TAF6"/>
</dbReference>
<dbReference type="KEGG" id="tva:4771111"/>
<dbReference type="InterPro" id="IPR011442">
    <property type="entry name" value="TAF6_C"/>
</dbReference>
<dbReference type="GO" id="GO:0051123">
    <property type="term" value="P:RNA polymerase II preinitiation complex assembly"/>
    <property type="evidence" value="ECO:0000318"/>
    <property type="project" value="GO_Central"/>
</dbReference>
<evidence type="ECO:0000256" key="2">
    <source>
        <dbReference type="ARBA" id="ARBA00007688"/>
    </source>
</evidence>
<reference evidence="7" key="1">
    <citation type="submission" date="2006-10" db="EMBL/GenBank/DDBJ databases">
        <authorList>
            <person name="Amadeo P."/>
            <person name="Zhao Q."/>
            <person name="Wortman J."/>
            <person name="Fraser-Liggett C."/>
            <person name="Carlton J."/>
        </authorList>
    </citation>
    <scope>NUCLEOTIDE SEQUENCE</scope>
    <source>
        <strain evidence="7">G3</strain>
    </source>
</reference>
<dbReference type="SMR" id="A2E2G3"/>
<organism evidence="7 8">
    <name type="scientific">Trichomonas vaginalis (strain ATCC PRA-98 / G3)</name>
    <dbReference type="NCBI Taxonomy" id="412133"/>
    <lineage>
        <taxon>Eukaryota</taxon>
        <taxon>Metamonada</taxon>
        <taxon>Parabasalia</taxon>
        <taxon>Trichomonadida</taxon>
        <taxon>Trichomonadidae</taxon>
        <taxon>Trichomonas</taxon>
    </lineage>
</organism>
<dbReference type="EMBL" id="DS113290">
    <property type="protein sequence ID" value="EAY13138.1"/>
    <property type="molecule type" value="Genomic_DNA"/>
</dbReference>
<dbReference type="VEuPathDB" id="TrichDB:TVAG_444210"/>
<evidence type="ECO:0000259" key="6">
    <source>
        <dbReference type="Pfam" id="PF07571"/>
    </source>
</evidence>